<dbReference type="RefSeq" id="WP_149299683.1">
    <property type="nucleotide sequence ID" value="NZ_VTWH01000002.1"/>
</dbReference>
<evidence type="ECO:0000259" key="2">
    <source>
        <dbReference type="Pfam" id="PF00535"/>
    </source>
</evidence>
<dbReference type="Pfam" id="PF00535">
    <property type="entry name" value="Glycos_transf_2"/>
    <property type="match status" value="1"/>
</dbReference>
<dbReference type="InterPro" id="IPR001173">
    <property type="entry name" value="Glyco_trans_2-like"/>
</dbReference>
<dbReference type="PANTHER" id="PTHR43646:SF6">
    <property type="entry name" value="PRE-MYCOFACTOCIN GLYCOSYLTRANSFERASE"/>
    <property type="match status" value="1"/>
</dbReference>
<keyword evidence="1" id="KW-0812">Transmembrane</keyword>
<dbReference type="Proteomes" id="UP000324738">
    <property type="component" value="Unassembled WGS sequence"/>
</dbReference>
<dbReference type="GO" id="GO:0016740">
    <property type="term" value="F:transferase activity"/>
    <property type="evidence" value="ECO:0007669"/>
    <property type="project" value="UniProtKB-KW"/>
</dbReference>
<dbReference type="OrthoDB" id="8416156at2"/>
<dbReference type="AlphaFoldDB" id="A0A5B0DZE6"/>
<keyword evidence="1" id="KW-0472">Membrane</keyword>
<name>A0A5B0DZE6_9HYPH</name>
<evidence type="ECO:0000313" key="3">
    <source>
        <dbReference type="EMBL" id="KAA0970579.1"/>
    </source>
</evidence>
<proteinExistence type="predicted"/>
<keyword evidence="1" id="KW-1133">Transmembrane helix</keyword>
<gene>
    <name evidence="3" type="ORF">FPY71_08755</name>
</gene>
<dbReference type="SUPFAM" id="SSF53448">
    <property type="entry name" value="Nucleotide-diphospho-sugar transferases"/>
    <property type="match status" value="1"/>
</dbReference>
<keyword evidence="4" id="KW-1185">Reference proteome</keyword>
<sequence>MPYSTNQTQTRHSGIGVVIIGRNEGARLVACLASLGELAPTSAYVDSGSTDNSTANANGAGVQVVNLDMSAPFTAARARNAGYKALQQKFPALQYVQFVDGDCELASGWVESAANFLDANPKVAIVAGRRRERFPQATIYNAMTDREWSVPAGEKEECGGDFLIRTEAFSAANGFNPALIAGEEPELCVRLRAAGWQVHRIDHEMTRHDAAMTRFGQWWKRNVRAGHAFAEVSRMHRDTPTGIWRRNVRGAVLWAGIIPAIVLAITLLVHPAGLLLLGVYPAQIARMAMRAGASRPENWQHSAFLVLGKFPELQGILQYEWNRLTGKRQRLIEYK</sequence>
<dbReference type="EMBL" id="VTWH01000002">
    <property type="protein sequence ID" value="KAA0970579.1"/>
    <property type="molecule type" value="Genomic_DNA"/>
</dbReference>
<dbReference type="Gene3D" id="3.90.550.10">
    <property type="entry name" value="Spore Coat Polysaccharide Biosynthesis Protein SpsA, Chain A"/>
    <property type="match status" value="1"/>
</dbReference>
<dbReference type="PANTHER" id="PTHR43646">
    <property type="entry name" value="GLYCOSYLTRANSFERASE"/>
    <property type="match status" value="1"/>
</dbReference>
<keyword evidence="3" id="KW-0808">Transferase</keyword>
<evidence type="ECO:0000256" key="1">
    <source>
        <dbReference type="SAM" id="Phobius"/>
    </source>
</evidence>
<feature type="transmembrane region" description="Helical" evidence="1">
    <location>
        <begin position="251"/>
        <end position="280"/>
    </location>
</feature>
<evidence type="ECO:0000313" key="4">
    <source>
        <dbReference type="Proteomes" id="UP000324738"/>
    </source>
</evidence>
<reference evidence="3 4" key="1">
    <citation type="submission" date="2019-08" db="EMBL/GenBank/DDBJ databases">
        <title>Aureimonas fodiniaquatilis sp. nov., isolated from a coal mine wastewater.</title>
        <authorList>
            <person name="Kim W."/>
        </authorList>
    </citation>
    <scope>NUCLEOTIDE SEQUENCE [LARGE SCALE GENOMIC DNA]</scope>
    <source>
        <strain evidence="3 4">CAU 1482</strain>
    </source>
</reference>
<comment type="caution">
    <text evidence="3">The sequence shown here is derived from an EMBL/GenBank/DDBJ whole genome shotgun (WGS) entry which is preliminary data.</text>
</comment>
<dbReference type="InterPro" id="IPR029044">
    <property type="entry name" value="Nucleotide-diphossugar_trans"/>
</dbReference>
<organism evidence="3 4">
    <name type="scientific">Aureimonas fodinaquatilis</name>
    <dbReference type="NCBI Taxonomy" id="2565783"/>
    <lineage>
        <taxon>Bacteria</taxon>
        <taxon>Pseudomonadati</taxon>
        <taxon>Pseudomonadota</taxon>
        <taxon>Alphaproteobacteria</taxon>
        <taxon>Hyphomicrobiales</taxon>
        <taxon>Aurantimonadaceae</taxon>
        <taxon>Aureimonas</taxon>
    </lineage>
</organism>
<feature type="domain" description="Glycosyltransferase 2-like" evidence="2">
    <location>
        <begin position="17"/>
        <end position="138"/>
    </location>
</feature>
<protein>
    <submittedName>
        <fullName evidence="3">Glycosyltransferase</fullName>
    </submittedName>
</protein>
<accession>A0A5B0DZE6</accession>